<keyword evidence="5" id="KW-1185">Reference proteome</keyword>
<evidence type="ECO:0000256" key="1">
    <source>
        <dbReference type="ARBA" id="ARBA00022441"/>
    </source>
</evidence>
<accession>A0A0S4JHT2</accession>
<evidence type="ECO:0000256" key="3">
    <source>
        <dbReference type="SAM" id="MobiDB-lite"/>
    </source>
</evidence>
<dbReference type="PANTHER" id="PTHR46093">
    <property type="entry name" value="ACYL-COA-BINDING DOMAIN-CONTAINING PROTEIN 5"/>
    <property type="match status" value="1"/>
</dbReference>
<feature type="compositionally biased region" description="Acidic residues" evidence="3">
    <location>
        <begin position="667"/>
        <end position="682"/>
    </location>
</feature>
<protein>
    <submittedName>
        <fullName evidence="4">Uncharacterized protein</fullName>
    </submittedName>
</protein>
<feature type="region of interest" description="Disordered" evidence="3">
    <location>
        <begin position="72"/>
        <end position="103"/>
    </location>
</feature>
<proteinExistence type="predicted"/>
<organism evidence="4 5">
    <name type="scientific">Bodo saltans</name>
    <name type="common">Flagellated protozoan</name>
    <dbReference type="NCBI Taxonomy" id="75058"/>
    <lineage>
        <taxon>Eukaryota</taxon>
        <taxon>Discoba</taxon>
        <taxon>Euglenozoa</taxon>
        <taxon>Kinetoplastea</taxon>
        <taxon>Metakinetoplastina</taxon>
        <taxon>Eubodonida</taxon>
        <taxon>Bodonidae</taxon>
        <taxon>Bodo</taxon>
    </lineage>
</organism>
<gene>
    <name evidence="4" type="ORF">BSAL_22925</name>
</gene>
<evidence type="ECO:0000313" key="4">
    <source>
        <dbReference type="EMBL" id="CUG89700.1"/>
    </source>
</evidence>
<keyword evidence="1" id="KW-0880">Kelch repeat</keyword>
<reference evidence="5" key="1">
    <citation type="submission" date="2015-09" db="EMBL/GenBank/DDBJ databases">
        <authorList>
            <consortium name="Pathogen Informatics"/>
        </authorList>
    </citation>
    <scope>NUCLEOTIDE SEQUENCE [LARGE SCALE GENOMIC DNA]</scope>
    <source>
        <strain evidence="5">Lake Konstanz</strain>
    </source>
</reference>
<feature type="region of interest" description="Disordered" evidence="3">
    <location>
        <begin position="644"/>
        <end position="682"/>
    </location>
</feature>
<dbReference type="VEuPathDB" id="TriTrypDB:BSAL_22925"/>
<dbReference type="Gene3D" id="2.120.10.80">
    <property type="entry name" value="Kelch-type beta propeller"/>
    <property type="match status" value="2"/>
</dbReference>
<feature type="compositionally biased region" description="Low complexity" evidence="3">
    <location>
        <begin position="273"/>
        <end position="284"/>
    </location>
</feature>
<feature type="region of interest" description="Disordered" evidence="3">
    <location>
        <begin position="261"/>
        <end position="297"/>
    </location>
</feature>
<dbReference type="PANTHER" id="PTHR46093:SF18">
    <property type="entry name" value="FIBRONECTIN TYPE-III DOMAIN-CONTAINING PROTEIN"/>
    <property type="match status" value="1"/>
</dbReference>
<evidence type="ECO:0000313" key="5">
    <source>
        <dbReference type="Proteomes" id="UP000051952"/>
    </source>
</evidence>
<dbReference type="Proteomes" id="UP000051952">
    <property type="component" value="Unassembled WGS sequence"/>
</dbReference>
<dbReference type="SUPFAM" id="SSF117281">
    <property type="entry name" value="Kelch motif"/>
    <property type="match status" value="1"/>
</dbReference>
<dbReference type="AlphaFoldDB" id="A0A0S4JHT2"/>
<name>A0A0S4JHT2_BODSA</name>
<keyword evidence="2" id="KW-0677">Repeat</keyword>
<feature type="compositionally biased region" description="Low complexity" evidence="3">
    <location>
        <begin position="72"/>
        <end position="88"/>
    </location>
</feature>
<sequence>MAKWTWLEELGVRGAPPTNVKFAAYTSSDVALFRHGGCTGVGRALTAGVLSDVAMYHLHQRRWYTSLCHTPTSISSSSLGTSSSSSLLYDGEHQRRQQQSNENENVILMQRNIWTGSHYDLTDAIASAEAAAAALNIKVPARYHHCAMAIPMSSASAAQRVHGKSDAVLLIHGGKNELGHECSDLWSFHLLPSGRGYWRQLDSVVSGVQPPQMFGHKAVLIDGGDVDNFDDDDDGKSIVHRQHDVDDMTWAIVGLVANNSSTSSSIRGKRSRSTSPTPSSSSSRGKGGEGGKGRAPSHRIEVYTLTYGVSSRWRIVTPTTGLIPPPRRDYLLSTGQRPPQGQSEPTLLSTTHNPQYATQQLILVGGSSAKTECNDAWIFDLKSESWREITFAASPSISPSLSSSTLLGGGGAGGCGLFLESLHKGAQLIPAHHWLWNEAAGLDAVTTTRSAQSPRSSCGMWLSFSGQICCCLLWRPRASSGATSARTLTQQRTASDDQMLLEVIPLTSSIGSLAPGPFNKQLAAVWILPTEESPVPIELVNKCRLAASEAVPSAKNTSSSAPPPAAPLLEEIVAIGGITSTGQIFRMSVTSEMLRPSLAATMHATRGHSTHHVPGNAAGGAAAVASAVTTGEAEDSHTSLLLAVPPLSNEKGTVQQPDLLPGSEDSSGGDDEDTNLLDDLFD</sequence>
<evidence type="ECO:0000256" key="2">
    <source>
        <dbReference type="ARBA" id="ARBA00022737"/>
    </source>
</evidence>
<dbReference type="EMBL" id="CYKH01001761">
    <property type="protein sequence ID" value="CUG89700.1"/>
    <property type="molecule type" value="Genomic_DNA"/>
</dbReference>
<dbReference type="InterPro" id="IPR015915">
    <property type="entry name" value="Kelch-typ_b-propeller"/>
</dbReference>